<evidence type="ECO:0000313" key="2">
    <source>
        <dbReference type="EMBL" id="KAL0385891.1"/>
    </source>
</evidence>
<reference evidence="2" key="2">
    <citation type="journal article" date="2024" name="Plant">
        <title>Genomic evolution and insights into agronomic trait innovations of Sesamum species.</title>
        <authorList>
            <person name="Miao H."/>
            <person name="Wang L."/>
            <person name="Qu L."/>
            <person name="Liu H."/>
            <person name="Sun Y."/>
            <person name="Le M."/>
            <person name="Wang Q."/>
            <person name="Wei S."/>
            <person name="Zheng Y."/>
            <person name="Lin W."/>
            <person name="Duan Y."/>
            <person name="Cao H."/>
            <person name="Xiong S."/>
            <person name="Wang X."/>
            <person name="Wei L."/>
            <person name="Li C."/>
            <person name="Ma Q."/>
            <person name="Ju M."/>
            <person name="Zhao R."/>
            <person name="Li G."/>
            <person name="Mu C."/>
            <person name="Tian Q."/>
            <person name="Mei H."/>
            <person name="Zhang T."/>
            <person name="Gao T."/>
            <person name="Zhang H."/>
        </authorList>
    </citation>
    <scope>NUCLEOTIDE SEQUENCE</scope>
    <source>
        <strain evidence="2">G02</strain>
    </source>
</reference>
<feature type="compositionally biased region" description="Polar residues" evidence="1">
    <location>
        <begin position="127"/>
        <end position="144"/>
    </location>
</feature>
<accession>A0AAW2S2B1</accession>
<feature type="compositionally biased region" description="Basic and acidic residues" evidence="1">
    <location>
        <begin position="78"/>
        <end position="99"/>
    </location>
</feature>
<feature type="compositionally biased region" description="Basic residues" evidence="1">
    <location>
        <begin position="117"/>
        <end position="126"/>
    </location>
</feature>
<comment type="caution">
    <text evidence="2">The sequence shown here is derived from an EMBL/GenBank/DDBJ whole genome shotgun (WGS) entry which is preliminary data.</text>
</comment>
<feature type="region of interest" description="Disordered" evidence="1">
    <location>
        <begin position="68"/>
        <end position="144"/>
    </location>
</feature>
<dbReference type="EMBL" id="JACGWJ010000012">
    <property type="protein sequence ID" value="KAL0385891.1"/>
    <property type="molecule type" value="Genomic_DNA"/>
</dbReference>
<organism evidence="2">
    <name type="scientific">Sesamum radiatum</name>
    <name type="common">Black benniseed</name>
    <dbReference type="NCBI Taxonomy" id="300843"/>
    <lineage>
        <taxon>Eukaryota</taxon>
        <taxon>Viridiplantae</taxon>
        <taxon>Streptophyta</taxon>
        <taxon>Embryophyta</taxon>
        <taxon>Tracheophyta</taxon>
        <taxon>Spermatophyta</taxon>
        <taxon>Magnoliopsida</taxon>
        <taxon>eudicotyledons</taxon>
        <taxon>Gunneridae</taxon>
        <taxon>Pentapetalae</taxon>
        <taxon>asterids</taxon>
        <taxon>lamiids</taxon>
        <taxon>Lamiales</taxon>
        <taxon>Pedaliaceae</taxon>
        <taxon>Sesamum</taxon>
    </lineage>
</organism>
<name>A0AAW2S2B1_SESRA</name>
<reference evidence="2" key="1">
    <citation type="submission" date="2020-06" db="EMBL/GenBank/DDBJ databases">
        <authorList>
            <person name="Li T."/>
            <person name="Hu X."/>
            <person name="Zhang T."/>
            <person name="Song X."/>
            <person name="Zhang H."/>
            <person name="Dai N."/>
            <person name="Sheng W."/>
            <person name="Hou X."/>
            <person name="Wei L."/>
        </authorList>
    </citation>
    <scope>NUCLEOTIDE SEQUENCE</scope>
    <source>
        <strain evidence="2">G02</strain>
        <tissue evidence="2">Leaf</tissue>
    </source>
</reference>
<dbReference type="AlphaFoldDB" id="A0AAW2S2B1"/>
<protein>
    <submittedName>
        <fullName evidence="2">Uncharacterized protein</fullName>
    </submittedName>
</protein>
<evidence type="ECO:0000256" key="1">
    <source>
        <dbReference type="SAM" id="MobiDB-lite"/>
    </source>
</evidence>
<sequence>MSRRTIERILAEVQHPCPGGAFSNPEVKASTFSQGLLNGDFFKSLAKKPVSKFDALLARAAKYINIEDAQVAKKKSRGEKEKEETPSKKPQTEFREKKAPCQRNKRSIHSVDGTHHSSPHGSRRKMTISSSQVLEGRTSTTTVR</sequence>
<proteinExistence type="predicted"/>
<gene>
    <name evidence="2" type="ORF">Sradi_2983400</name>
</gene>